<name>A0A8J2EHL8_COTCN</name>
<protein>
    <submittedName>
        <fullName evidence="1">Uncharacterized protein</fullName>
    </submittedName>
</protein>
<proteinExistence type="predicted"/>
<dbReference type="EMBL" id="CAJNRD030001030">
    <property type="protein sequence ID" value="CAG5072947.1"/>
    <property type="molecule type" value="Genomic_DNA"/>
</dbReference>
<keyword evidence="2" id="KW-1185">Reference proteome</keyword>
<organism evidence="1 2">
    <name type="scientific">Cotesia congregata</name>
    <name type="common">Parasitoid wasp</name>
    <name type="synonym">Apanteles congregatus</name>
    <dbReference type="NCBI Taxonomy" id="51543"/>
    <lineage>
        <taxon>Eukaryota</taxon>
        <taxon>Metazoa</taxon>
        <taxon>Ecdysozoa</taxon>
        <taxon>Arthropoda</taxon>
        <taxon>Hexapoda</taxon>
        <taxon>Insecta</taxon>
        <taxon>Pterygota</taxon>
        <taxon>Neoptera</taxon>
        <taxon>Endopterygota</taxon>
        <taxon>Hymenoptera</taxon>
        <taxon>Apocrita</taxon>
        <taxon>Ichneumonoidea</taxon>
        <taxon>Braconidae</taxon>
        <taxon>Microgastrinae</taxon>
        <taxon>Cotesia</taxon>
    </lineage>
</organism>
<gene>
    <name evidence="1" type="ORF">HICCMSTLAB_LOCUS199</name>
</gene>
<evidence type="ECO:0000313" key="1">
    <source>
        <dbReference type="EMBL" id="CAG5072947.1"/>
    </source>
</evidence>
<accession>A0A8J2EHL8</accession>
<reference evidence="1" key="1">
    <citation type="submission" date="2021-04" db="EMBL/GenBank/DDBJ databases">
        <authorList>
            <person name="Chebbi M.A.C M."/>
        </authorList>
    </citation>
    <scope>NUCLEOTIDE SEQUENCE</scope>
</reference>
<comment type="caution">
    <text evidence="1">The sequence shown here is derived from an EMBL/GenBank/DDBJ whole genome shotgun (WGS) entry which is preliminary data.</text>
</comment>
<evidence type="ECO:0000313" key="2">
    <source>
        <dbReference type="Proteomes" id="UP000786811"/>
    </source>
</evidence>
<dbReference type="AlphaFoldDB" id="A0A8J2EHL8"/>
<dbReference type="Proteomes" id="UP000786811">
    <property type="component" value="Unassembled WGS sequence"/>
</dbReference>
<sequence>MSGNNQRIFQTGKSWRIIFIIEDPIPLRRSWVTRMKWAKRVQRLDELRHKIESVMRKENERQEKYHGTDLKIPEVSVGDKVYYPNRKLSNKAAGYIAGLNI</sequence>